<evidence type="ECO:0000313" key="2">
    <source>
        <dbReference type="Proteomes" id="UP000652761"/>
    </source>
</evidence>
<dbReference type="Proteomes" id="UP000652761">
    <property type="component" value="Unassembled WGS sequence"/>
</dbReference>
<keyword evidence="2" id="KW-1185">Reference proteome</keyword>
<comment type="caution">
    <text evidence="1">The sequence shown here is derived from an EMBL/GenBank/DDBJ whole genome shotgun (WGS) entry which is preliminary data.</text>
</comment>
<reference evidence="1" key="1">
    <citation type="submission" date="2017-07" db="EMBL/GenBank/DDBJ databases">
        <title>Taro Niue Genome Assembly and Annotation.</title>
        <authorList>
            <person name="Atibalentja N."/>
            <person name="Keating K."/>
            <person name="Fields C.J."/>
        </authorList>
    </citation>
    <scope>NUCLEOTIDE SEQUENCE</scope>
    <source>
        <strain evidence="1">Niue_2</strain>
        <tissue evidence="1">Leaf</tissue>
    </source>
</reference>
<protein>
    <submittedName>
        <fullName evidence="1">Uncharacterized protein</fullName>
    </submittedName>
</protein>
<gene>
    <name evidence="1" type="ORF">Taro_006635</name>
</gene>
<proteinExistence type="predicted"/>
<name>A0A843TRS6_COLES</name>
<organism evidence="1 2">
    <name type="scientific">Colocasia esculenta</name>
    <name type="common">Wild taro</name>
    <name type="synonym">Arum esculentum</name>
    <dbReference type="NCBI Taxonomy" id="4460"/>
    <lineage>
        <taxon>Eukaryota</taxon>
        <taxon>Viridiplantae</taxon>
        <taxon>Streptophyta</taxon>
        <taxon>Embryophyta</taxon>
        <taxon>Tracheophyta</taxon>
        <taxon>Spermatophyta</taxon>
        <taxon>Magnoliopsida</taxon>
        <taxon>Liliopsida</taxon>
        <taxon>Araceae</taxon>
        <taxon>Aroideae</taxon>
        <taxon>Colocasieae</taxon>
        <taxon>Colocasia</taxon>
    </lineage>
</organism>
<dbReference type="AlphaFoldDB" id="A0A843TRS6"/>
<dbReference type="EMBL" id="NMUH01000199">
    <property type="protein sequence ID" value="MQL74288.1"/>
    <property type="molecule type" value="Genomic_DNA"/>
</dbReference>
<accession>A0A843TRS6</accession>
<evidence type="ECO:0000313" key="1">
    <source>
        <dbReference type="EMBL" id="MQL74288.1"/>
    </source>
</evidence>
<sequence>MKNGHVVAWRRLGAMPGEERPALSLVVVGVGVPSSASSACWFLDYAFPLTVASCSVSAVCYAKHQESILPRLTSTLGRSSPRPDRAPIAQALDQVLDRGPTLCRTNIFILWPQSFNDKLIGSVDTVLTGVDTMPQTQDKIMQTGQVVSTLVQVVLTLETAPRTPSGQAGTVCRH</sequence>